<gene>
    <name evidence="2" type="ORF">D3H55_22720</name>
</gene>
<organism evidence="2 3">
    <name type="scientific">Bacillus salacetis</name>
    <dbReference type="NCBI Taxonomy" id="2315464"/>
    <lineage>
        <taxon>Bacteria</taxon>
        <taxon>Bacillati</taxon>
        <taxon>Bacillota</taxon>
        <taxon>Bacilli</taxon>
        <taxon>Bacillales</taxon>
        <taxon>Bacillaceae</taxon>
        <taxon>Bacillus</taxon>
    </lineage>
</organism>
<dbReference type="RefSeq" id="WP_119549605.1">
    <property type="nucleotide sequence ID" value="NZ_QXIR01000052.1"/>
</dbReference>
<dbReference type="OrthoDB" id="2972906at2"/>
<feature type="transmembrane region" description="Helical" evidence="1">
    <location>
        <begin position="32"/>
        <end position="53"/>
    </location>
</feature>
<dbReference type="AlphaFoldDB" id="A0A3A1QR32"/>
<protein>
    <recommendedName>
        <fullName evidence="4">Tetratricopeptide repeat protein</fullName>
    </recommendedName>
</protein>
<proteinExistence type="predicted"/>
<sequence>MLSKKQYILIITLAVLLGILTAIWQIPFWMTAIMIFLSVTLIVYIPFVWYIYFSSDIESIGKYLQERARQPILHFYYSLANSDDVEMDKALLILQKKYKSPQLAAVFTAAHAAHQDTLADARESILLIKDLSVRHYYEALLKIEEGKLEDAGDMIHSLQKEWMKETVKAELHLKKGQVDAAKTHVEKAIELTKGMQKYLLVKRYRSRA</sequence>
<reference evidence="2 3" key="1">
    <citation type="submission" date="2018-09" db="EMBL/GenBank/DDBJ databases">
        <title>Bacillus saliacetes sp. nov., isolated from Thai shrimp paste (Ka-pi).</title>
        <authorList>
            <person name="Daroonpunt R."/>
            <person name="Tanasupawat S."/>
            <person name="Yiamsombut S."/>
        </authorList>
    </citation>
    <scope>NUCLEOTIDE SEQUENCE [LARGE SCALE GENOMIC DNA]</scope>
    <source>
        <strain evidence="2 3">SKP7-4</strain>
    </source>
</reference>
<feature type="transmembrane region" description="Helical" evidence="1">
    <location>
        <begin position="7"/>
        <end position="26"/>
    </location>
</feature>
<keyword evidence="1" id="KW-1133">Transmembrane helix</keyword>
<keyword evidence="1" id="KW-0812">Transmembrane</keyword>
<name>A0A3A1QR32_9BACI</name>
<dbReference type="Proteomes" id="UP000265801">
    <property type="component" value="Unassembled WGS sequence"/>
</dbReference>
<keyword evidence="3" id="KW-1185">Reference proteome</keyword>
<keyword evidence="1" id="KW-0472">Membrane</keyword>
<dbReference type="EMBL" id="QXIR01000052">
    <property type="protein sequence ID" value="RIW27658.1"/>
    <property type="molecule type" value="Genomic_DNA"/>
</dbReference>
<accession>A0A3A1QR32</accession>
<evidence type="ECO:0000313" key="2">
    <source>
        <dbReference type="EMBL" id="RIW27658.1"/>
    </source>
</evidence>
<comment type="caution">
    <text evidence="2">The sequence shown here is derived from an EMBL/GenBank/DDBJ whole genome shotgun (WGS) entry which is preliminary data.</text>
</comment>
<evidence type="ECO:0000256" key="1">
    <source>
        <dbReference type="SAM" id="Phobius"/>
    </source>
</evidence>
<evidence type="ECO:0000313" key="3">
    <source>
        <dbReference type="Proteomes" id="UP000265801"/>
    </source>
</evidence>
<evidence type="ECO:0008006" key="4">
    <source>
        <dbReference type="Google" id="ProtNLM"/>
    </source>
</evidence>